<evidence type="ECO:0000313" key="4">
    <source>
        <dbReference type="Proteomes" id="UP000295418"/>
    </source>
</evidence>
<gene>
    <name evidence="3" type="ORF">E0485_21975</name>
</gene>
<accession>A0A4R4E0J7</accession>
<dbReference type="InterPro" id="IPR050490">
    <property type="entry name" value="Bact_solute-bd_prot1"/>
</dbReference>
<evidence type="ECO:0000256" key="2">
    <source>
        <dbReference type="SAM" id="SignalP"/>
    </source>
</evidence>
<comment type="caution">
    <text evidence="3">The sequence shown here is derived from an EMBL/GenBank/DDBJ whole genome shotgun (WGS) entry which is preliminary data.</text>
</comment>
<keyword evidence="2" id="KW-0732">Signal</keyword>
<sequence>MQLKKRSKTFSTTLTLSTAAALLLAGCSSSNQAATSTKAPESTNATSGTDSTKGTGFTLGDKPVEFTFYGHYDWYTMPPWGEDAATAWIKDHKKVNVTAIQSGGNAEQKLSTMIASSTLPDVIWLDRGKDVERLRTADMLVPLDDYLEKYPNLKKWAGESTLNLLRSPDGKIYQFPNWYTTRPNGNTGYVVNMRIYNEMGKPKLETFDDLYNYLKAVKAKYGDSVVPYDPGIEGQGVDLLISGFANDYPTSYIANRSVPKGDKLVSIFTDSVYRESLIYANKLYQEKLMLQDALTQTQDQIKEKLNTDRVAVYADSSPTEFASLGDATVKAQNPQHPGYNMFWPMHKEGVDKNKVYPGDWNQLGWNVSVITKSAKDPEAIFAFLDWYTGEEGMRTIFWGPDGLYWNGVDSEGGPQFNDKYFNDREEVTKLMNTTNELQWAGNTVYVDTTKSRIESKLPVEKRNWETRWQTEVSWKTSFNSTQFLNMAPIPDTDEGITAQRIDDIFKEARAQALYAKNADEVNKILDKAEKDAQNAGYEKLLAYQTKIWQNNLKLIGGK</sequence>
<dbReference type="Gene3D" id="3.40.190.10">
    <property type="entry name" value="Periplasmic binding protein-like II"/>
    <property type="match status" value="2"/>
</dbReference>
<dbReference type="OrthoDB" id="2752887at2"/>
<feature type="compositionally biased region" description="Polar residues" evidence="1">
    <location>
        <begin position="33"/>
        <end position="55"/>
    </location>
</feature>
<dbReference type="PANTHER" id="PTHR43649">
    <property type="entry name" value="ARABINOSE-BINDING PROTEIN-RELATED"/>
    <property type="match status" value="1"/>
</dbReference>
<name>A0A4R4E0J7_9BACL</name>
<feature type="region of interest" description="Disordered" evidence="1">
    <location>
        <begin position="33"/>
        <end position="56"/>
    </location>
</feature>
<organism evidence="3 4">
    <name type="scientific">Paenibacillus albiflavus</name>
    <dbReference type="NCBI Taxonomy" id="2545760"/>
    <lineage>
        <taxon>Bacteria</taxon>
        <taxon>Bacillati</taxon>
        <taxon>Bacillota</taxon>
        <taxon>Bacilli</taxon>
        <taxon>Bacillales</taxon>
        <taxon>Paenibacillaceae</taxon>
        <taxon>Paenibacillus</taxon>
    </lineage>
</organism>
<protein>
    <submittedName>
        <fullName evidence="3">Extracellular solute-binding protein</fullName>
    </submittedName>
</protein>
<proteinExistence type="predicted"/>
<feature type="chain" id="PRO_5020419339" evidence="2">
    <location>
        <begin position="34"/>
        <end position="558"/>
    </location>
</feature>
<dbReference type="Proteomes" id="UP000295418">
    <property type="component" value="Unassembled WGS sequence"/>
</dbReference>
<dbReference type="SUPFAM" id="SSF53850">
    <property type="entry name" value="Periplasmic binding protein-like II"/>
    <property type="match status" value="1"/>
</dbReference>
<evidence type="ECO:0000313" key="3">
    <source>
        <dbReference type="EMBL" id="TCZ72876.1"/>
    </source>
</evidence>
<dbReference type="Pfam" id="PF01547">
    <property type="entry name" value="SBP_bac_1"/>
    <property type="match status" value="1"/>
</dbReference>
<dbReference type="AlphaFoldDB" id="A0A4R4E0J7"/>
<keyword evidence="4" id="KW-1185">Reference proteome</keyword>
<dbReference type="PROSITE" id="PS51257">
    <property type="entry name" value="PROKAR_LIPOPROTEIN"/>
    <property type="match status" value="1"/>
</dbReference>
<feature type="signal peptide" evidence="2">
    <location>
        <begin position="1"/>
        <end position="33"/>
    </location>
</feature>
<evidence type="ECO:0000256" key="1">
    <source>
        <dbReference type="SAM" id="MobiDB-lite"/>
    </source>
</evidence>
<reference evidence="3 4" key="1">
    <citation type="submission" date="2019-03" db="EMBL/GenBank/DDBJ databases">
        <authorList>
            <person name="Kim M.K.M."/>
        </authorList>
    </citation>
    <scope>NUCLEOTIDE SEQUENCE [LARGE SCALE GENOMIC DNA]</scope>
    <source>
        <strain evidence="3 4">18JY21-1</strain>
    </source>
</reference>
<dbReference type="InterPro" id="IPR006059">
    <property type="entry name" value="SBP"/>
</dbReference>
<dbReference type="EMBL" id="SKFG01000036">
    <property type="protein sequence ID" value="TCZ72876.1"/>
    <property type="molecule type" value="Genomic_DNA"/>
</dbReference>
<dbReference type="PANTHER" id="PTHR43649:SF12">
    <property type="entry name" value="DIACETYLCHITOBIOSE BINDING PROTEIN DASA"/>
    <property type="match status" value="1"/>
</dbReference>